<feature type="region of interest" description="Disordered" evidence="1">
    <location>
        <begin position="251"/>
        <end position="276"/>
    </location>
</feature>
<dbReference type="AlphaFoldDB" id="A0A0D3IB69"/>
<protein>
    <submittedName>
        <fullName evidence="3">Uncharacterized protein</fullName>
    </submittedName>
</protein>
<feature type="compositionally biased region" description="Low complexity" evidence="1">
    <location>
        <begin position="251"/>
        <end position="260"/>
    </location>
</feature>
<reference evidence="4" key="1">
    <citation type="journal article" date="2013" name="Nature">
        <title>Pan genome of the phytoplankton Emiliania underpins its global distribution.</title>
        <authorList>
            <person name="Read B.A."/>
            <person name="Kegel J."/>
            <person name="Klute M.J."/>
            <person name="Kuo A."/>
            <person name="Lefebvre S.C."/>
            <person name="Maumus F."/>
            <person name="Mayer C."/>
            <person name="Miller J."/>
            <person name="Monier A."/>
            <person name="Salamov A."/>
            <person name="Young J."/>
            <person name="Aguilar M."/>
            <person name="Claverie J.M."/>
            <person name="Frickenhaus S."/>
            <person name="Gonzalez K."/>
            <person name="Herman E.K."/>
            <person name="Lin Y.C."/>
            <person name="Napier J."/>
            <person name="Ogata H."/>
            <person name="Sarno A.F."/>
            <person name="Shmutz J."/>
            <person name="Schroeder D."/>
            <person name="de Vargas C."/>
            <person name="Verret F."/>
            <person name="von Dassow P."/>
            <person name="Valentin K."/>
            <person name="Van de Peer Y."/>
            <person name="Wheeler G."/>
            <person name="Dacks J.B."/>
            <person name="Delwiche C.F."/>
            <person name="Dyhrman S.T."/>
            <person name="Glockner G."/>
            <person name="John U."/>
            <person name="Richards T."/>
            <person name="Worden A.Z."/>
            <person name="Zhang X."/>
            <person name="Grigoriev I.V."/>
            <person name="Allen A.E."/>
            <person name="Bidle K."/>
            <person name="Borodovsky M."/>
            <person name="Bowler C."/>
            <person name="Brownlee C."/>
            <person name="Cock J.M."/>
            <person name="Elias M."/>
            <person name="Gladyshev V.N."/>
            <person name="Groth M."/>
            <person name="Guda C."/>
            <person name="Hadaegh A."/>
            <person name="Iglesias-Rodriguez M.D."/>
            <person name="Jenkins J."/>
            <person name="Jones B.M."/>
            <person name="Lawson T."/>
            <person name="Leese F."/>
            <person name="Lindquist E."/>
            <person name="Lobanov A."/>
            <person name="Lomsadze A."/>
            <person name="Malik S.B."/>
            <person name="Marsh M.E."/>
            <person name="Mackinder L."/>
            <person name="Mock T."/>
            <person name="Mueller-Roeber B."/>
            <person name="Pagarete A."/>
            <person name="Parker M."/>
            <person name="Probert I."/>
            <person name="Quesneville H."/>
            <person name="Raines C."/>
            <person name="Rensing S.A."/>
            <person name="Riano-Pachon D.M."/>
            <person name="Richier S."/>
            <person name="Rokitta S."/>
            <person name="Shiraiwa Y."/>
            <person name="Soanes D.M."/>
            <person name="van der Giezen M."/>
            <person name="Wahlund T.M."/>
            <person name="Williams B."/>
            <person name="Wilson W."/>
            <person name="Wolfe G."/>
            <person name="Wurch L.L."/>
        </authorList>
    </citation>
    <scope>NUCLEOTIDE SEQUENCE</scope>
</reference>
<name>A0A0D3IB69_EMIH1</name>
<sequence length="276" mass="28426">MGGVAGGRLSLLPPRVSLVSLFVYSSLVSCAASWAGRRAGGCLCLRLECASSRSLSTRASSRVPPCGRRSGRAAVSAAASSAPRLALRLLEPRLVCRLVGGVAGGRLSPPPPRVSLVSLFVYSSLVSCAASWAAWRAGGCLCLRLECASSRSLSTRALSRVPPRGRRSGRAAVSAAASSAPRLALRLLEPRLVCRLVGGVAGGRLSLPPPRVSLVSLFVYSSLVSCAASWAAWRAGGCLCRRLECASSRSSSTRASSRVPPRGRRGGRAAVSAAAS</sequence>
<dbReference type="HOGENOM" id="CLU_1028305_0_0_1"/>
<evidence type="ECO:0000256" key="1">
    <source>
        <dbReference type="SAM" id="MobiDB-lite"/>
    </source>
</evidence>
<dbReference type="Proteomes" id="UP000013827">
    <property type="component" value="Unassembled WGS sequence"/>
</dbReference>
<dbReference type="EnsemblProtists" id="EOD08504">
    <property type="protein sequence ID" value="EOD08504"/>
    <property type="gene ID" value="EMIHUDRAFT_371935"/>
</dbReference>
<feature type="signal peptide" evidence="2">
    <location>
        <begin position="1"/>
        <end position="32"/>
    </location>
</feature>
<feature type="chain" id="PRO_5044290993" evidence="2">
    <location>
        <begin position="33"/>
        <end position="276"/>
    </location>
</feature>
<organism evidence="3 4">
    <name type="scientific">Emiliania huxleyi (strain CCMP1516)</name>
    <dbReference type="NCBI Taxonomy" id="280463"/>
    <lineage>
        <taxon>Eukaryota</taxon>
        <taxon>Haptista</taxon>
        <taxon>Haptophyta</taxon>
        <taxon>Prymnesiophyceae</taxon>
        <taxon>Isochrysidales</taxon>
        <taxon>Noelaerhabdaceae</taxon>
        <taxon>Emiliania</taxon>
    </lineage>
</organism>
<proteinExistence type="predicted"/>
<dbReference type="RefSeq" id="XP_005760933.1">
    <property type="nucleotide sequence ID" value="XM_005760876.1"/>
</dbReference>
<accession>A0A0D3IB69</accession>
<dbReference type="GeneID" id="17254656"/>
<evidence type="ECO:0000313" key="3">
    <source>
        <dbReference type="EnsemblProtists" id="EOD08504"/>
    </source>
</evidence>
<dbReference type="KEGG" id="ehx:EMIHUDRAFT_371935"/>
<keyword evidence="2" id="KW-0732">Signal</keyword>
<evidence type="ECO:0000313" key="4">
    <source>
        <dbReference type="Proteomes" id="UP000013827"/>
    </source>
</evidence>
<keyword evidence="4" id="KW-1185">Reference proteome</keyword>
<reference evidence="3" key="2">
    <citation type="submission" date="2024-10" db="UniProtKB">
        <authorList>
            <consortium name="EnsemblProtists"/>
        </authorList>
    </citation>
    <scope>IDENTIFICATION</scope>
</reference>
<dbReference type="PaxDb" id="2903-EOD08504"/>
<evidence type="ECO:0000256" key="2">
    <source>
        <dbReference type="SAM" id="SignalP"/>
    </source>
</evidence>